<dbReference type="GO" id="GO:0008270">
    <property type="term" value="F:zinc ion binding"/>
    <property type="evidence" value="ECO:0007669"/>
    <property type="project" value="UniProtKB-KW"/>
</dbReference>
<feature type="compositionally biased region" description="Polar residues" evidence="11">
    <location>
        <begin position="489"/>
        <end position="514"/>
    </location>
</feature>
<dbReference type="InterPro" id="IPR034076">
    <property type="entry name" value="R3H_NF-X1"/>
</dbReference>
<dbReference type="CDD" id="cd06008">
    <property type="entry name" value="NF-X1-zinc-finger"/>
    <property type="match status" value="7"/>
</dbReference>
<feature type="region of interest" description="Disordered" evidence="11">
    <location>
        <begin position="286"/>
        <end position="305"/>
    </location>
</feature>
<evidence type="ECO:0000256" key="10">
    <source>
        <dbReference type="PROSITE-ProRule" id="PRU00175"/>
    </source>
</evidence>
<keyword evidence="3" id="KW-0479">Metal-binding</keyword>
<evidence type="ECO:0000256" key="5">
    <source>
        <dbReference type="ARBA" id="ARBA00022771"/>
    </source>
</evidence>
<dbReference type="CDD" id="cd16696">
    <property type="entry name" value="RING-CH-C4HC3_NFX1"/>
    <property type="match status" value="1"/>
</dbReference>
<dbReference type="EMBL" id="KK112143">
    <property type="protein sequence ID" value="KFM56843.1"/>
    <property type="molecule type" value="Genomic_DNA"/>
</dbReference>
<dbReference type="InterPro" id="IPR036867">
    <property type="entry name" value="R3H_dom_sf"/>
</dbReference>
<dbReference type="SMART" id="SM00184">
    <property type="entry name" value="RING"/>
    <property type="match status" value="1"/>
</dbReference>
<dbReference type="GO" id="GO:0005634">
    <property type="term" value="C:nucleus"/>
    <property type="evidence" value="ECO:0007669"/>
    <property type="project" value="UniProtKB-SubCell"/>
</dbReference>
<name>A0A087SVF4_STEMI</name>
<dbReference type="InterPro" id="IPR001841">
    <property type="entry name" value="Znf_RING"/>
</dbReference>
<dbReference type="SUPFAM" id="SSF82708">
    <property type="entry name" value="R3H domain"/>
    <property type="match status" value="1"/>
</dbReference>
<reference evidence="14 15" key="1">
    <citation type="submission" date="2013-11" db="EMBL/GenBank/DDBJ databases">
        <title>Genome sequencing of Stegodyphus mimosarum.</title>
        <authorList>
            <person name="Bechsgaard J."/>
        </authorList>
    </citation>
    <scope>NUCLEOTIDE SEQUENCE [LARGE SCALE GENOMIC DNA]</scope>
</reference>
<keyword evidence="9" id="KW-0539">Nucleus</keyword>
<dbReference type="GO" id="GO:0000981">
    <property type="term" value="F:DNA-binding transcription factor activity, RNA polymerase II-specific"/>
    <property type="evidence" value="ECO:0007669"/>
    <property type="project" value="TreeGrafter"/>
</dbReference>
<evidence type="ECO:0000256" key="6">
    <source>
        <dbReference type="ARBA" id="ARBA00022833"/>
    </source>
</evidence>
<dbReference type="PANTHER" id="PTHR12360">
    <property type="entry name" value="NUCLEAR TRANSCRIPTION FACTOR, X-BOX BINDING 1 NFX1"/>
    <property type="match status" value="1"/>
</dbReference>
<accession>A0A087SVF4</accession>
<dbReference type="Gene3D" id="3.30.1370.50">
    <property type="entry name" value="R3H-like domain"/>
    <property type="match status" value="1"/>
</dbReference>
<dbReference type="SUPFAM" id="SSF57850">
    <property type="entry name" value="RING/U-box"/>
    <property type="match status" value="1"/>
</dbReference>
<keyword evidence="8" id="KW-0804">Transcription</keyword>
<dbReference type="PANTHER" id="PTHR12360:SF12">
    <property type="entry name" value="TRANSCRIPTIONAL REPRESSOR NF-X1"/>
    <property type="match status" value="1"/>
</dbReference>
<dbReference type="Pfam" id="PF01424">
    <property type="entry name" value="R3H"/>
    <property type="match status" value="1"/>
</dbReference>
<feature type="compositionally biased region" description="Basic and acidic residues" evidence="11">
    <location>
        <begin position="468"/>
        <end position="488"/>
    </location>
</feature>
<comment type="similarity">
    <text evidence="2">Belongs to the NFX1 family.</text>
</comment>
<dbReference type="PROSITE" id="PS51061">
    <property type="entry name" value="R3H"/>
    <property type="match status" value="1"/>
</dbReference>
<keyword evidence="5 10" id="KW-0863">Zinc-finger</keyword>
<feature type="domain" description="RING-type" evidence="12">
    <location>
        <begin position="574"/>
        <end position="624"/>
    </location>
</feature>
<keyword evidence="7" id="KW-0805">Transcription regulation</keyword>
<dbReference type="InterPro" id="IPR034078">
    <property type="entry name" value="NFX1_fam"/>
</dbReference>
<protein>
    <submittedName>
        <fullName evidence="14">Protein shuttle craft</fullName>
    </submittedName>
</protein>
<comment type="subcellular location">
    <subcellularLocation>
        <location evidence="1">Nucleus</location>
    </subcellularLocation>
</comment>
<dbReference type="SMART" id="SM00438">
    <property type="entry name" value="ZnF_NFX"/>
    <property type="match status" value="9"/>
</dbReference>
<evidence type="ECO:0000256" key="8">
    <source>
        <dbReference type="ARBA" id="ARBA00023163"/>
    </source>
</evidence>
<dbReference type="GO" id="GO:0000122">
    <property type="term" value="P:negative regulation of transcription by RNA polymerase II"/>
    <property type="evidence" value="ECO:0007669"/>
    <property type="project" value="TreeGrafter"/>
</dbReference>
<evidence type="ECO:0000256" key="2">
    <source>
        <dbReference type="ARBA" id="ARBA00007269"/>
    </source>
</evidence>
<dbReference type="STRING" id="407821.A0A087SVF4"/>
<feature type="region of interest" description="Disordered" evidence="11">
    <location>
        <begin position="468"/>
        <end position="514"/>
    </location>
</feature>
<evidence type="ECO:0000256" key="7">
    <source>
        <dbReference type="ARBA" id="ARBA00023015"/>
    </source>
</evidence>
<evidence type="ECO:0000259" key="12">
    <source>
        <dbReference type="PROSITE" id="PS50089"/>
    </source>
</evidence>
<dbReference type="GO" id="GO:0000977">
    <property type="term" value="F:RNA polymerase II transcription regulatory region sequence-specific DNA binding"/>
    <property type="evidence" value="ECO:0007669"/>
    <property type="project" value="TreeGrafter"/>
</dbReference>
<evidence type="ECO:0000256" key="9">
    <source>
        <dbReference type="ARBA" id="ARBA00023242"/>
    </source>
</evidence>
<evidence type="ECO:0000256" key="4">
    <source>
        <dbReference type="ARBA" id="ARBA00022737"/>
    </source>
</evidence>
<evidence type="ECO:0000313" key="15">
    <source>
        <dbReference type="Proteomes" id="UP000054359"/>
    </source>
</evidence>
<feature type="domain" description="R3H" evidence="13">
    <location>
        <begin position="1201"/>
        <end position="1269"/>
    </location>
</feature>
<organism evidence="14 15">
    <name type="scientific">Stegodyphus mimosarum</name>
    <name type="common">African social velvet spider</name>
    <dbReference type="NCBI Taxonomy" id="407821"/>
    <lineage>
        <taxon>Eukaryota</taxon>
        <taxon>Metazoa</taxon>
        <taxon>Ecdysozoa</taxon>
        <taxon>Arthropoda</taxon>
        <taxon>Chelicerata</taxon>
        <taxon>Arachnida</taxon>
        <taxon>Araneae</taxon>
        <taxon>Araneomorphae</taxon>
        <taxon>Entelegynae</taxon>
        <taxon>Eresoidea</taxon>
        <taxon>Eresidae</taxon>
        <taxon>Stegodyphus</taxon>
    </lineage>
</organism>
<feature type="non-terminal residue" evidence="14">
    <location>
        <position position="1327"/>
    </location>
</feature>
<dbReference type="SMART" id="SM00393">
    <property type="entry name" value="R3H"/>
    <property type="match status" value="1"/>
</dbReference>
<gene>
    <name evidence="14" type="ORF">X975_12578</name>
</gene>
<keyword evidence="15" id="KW-1185">Reference proteome</keyword>
<keyword evidence="6" id="KW-0862">Zinc</keyword>
<evidence type="ECO:0000256" key="3">
    <source>
        <dbReference type="ARBA" id="ARBA00022723"/>
    </source>
</evidence>
<dbReference type="CDD" id="cd02643">
    <property type="entry name" value="R3H_NF-X1"/>
    <property type="match status" value="1"/>
</dbReference>
<evidence type="ECO:0000256" key="1">
    <source>
        <dbReference type="ARBA" id="ARBA00004123"/>
    </source>
</evidence>
<evidence type="ECO:0000259" key="13">
    <source>
        <dbReference type="PROSITE" id="PS51061"/>
    </source>
</evidence>
<evidence type="ECO:0000313" key="14">
    <source>
        <dbReference type="EMBL" id="KFM56843.1"/>
    </source>
</evidence>
<dbReference type="PROSITE" id="PS50089">
    <property type="entry name" value="ZF_RING_2"/>
    <property type="match status" value="1"/>
</dbReference>
<keyword evidence="4" id="KW-0677">Repeat</keyword>
<dbReference type="OrthoDB" id="6512771at2759"/>
<proteinExistence type="inferred from homology"/>
<dbReference type="InterPro" id="IPR001374">
    <property type="entry name" value="R3H_dom"/>
</dbReference>
<dbReference type="OMA" id="VCACPVK"/>
<dbReference type="InterPro" id="IPR000967">
    <property type="entry name" value="Znf_NFX1"/>
</dbReference>
<dbReference type="Pfam" id="PF01422">
    <property type="entry name" value="zf-NF-X1"/>
    <property type="match status" value="7"/>
</dbReference>
<sequence length="1327" mass="148386">MEPTEPNESEIIVCDVRGPNMVHAGRGVTRQRYFSNMNAEISSASMNCFGEQQTDFHCRQPRTPSGRIQYRDNKLRTGRKYCDNSYTQNNPIPVNSTKYEESSENSCNLDLCGNNASADSTNEQNAVCLGKQQTAIDSKESDMYQSSYNGRSQLRYNKSRAGSRYCDNTYNYPQTNNASKFPVNNTKHEESFENPCYLDFCNNSANADSTDELKAVYLGKQQTASYSESGMYQSPCNGRTRFRYNKPRTGRYCDNTYNYPPDTHASKFLVNSTKYKESSENSCNIDPCDNSASAENQSEQNASSLGLQQTAIDKGSDMHQTTFGLRGRFRDNKLKKGRKYNDNTYIQSNHVSANSIKYEESSENSSNLDLCDNSASNFNTDEGNAGQRGKIVGGRYIRRQPNRSLKSVHSKELSIHNEIQDQNKQFYSSRNSSKNYFTNAKEAVQFPGTNQRKLFSYENRNKYHRNDYKQRTFDLAKGKSQISEKRTNENTSDYDSSSSNMKEQPSQFNQTRTIGNISDDCNLSLGKKNEPTAISKKSGNYRPVSGKSLNYKENDDATQRELLIQRLTKGECECLVCCELIRVRDQTWHCLSCYHVFHLRCIRKWAQSSTAVVDGGRWRCPACQSLSSKVPYDYYCFCGKHKNPDVNYHLTPHSCGEICGRKRANCSHLCKELCHPGPCPPCLIVVQKTCACGKTSMTSPCNRVVEETCKNVCDKVLNCGLHRCENICHPGNCPPCTVTVSQKCFCGKSSRSVVCTLESAKCVDFSCGEVCGKSLNCGNHICDSVCHPGICNPCSFSTEVIKTCCCGKSAIESLVTSGKTMERSSCKDPIPLCGEICEKPLFCGPKDSPHKCQSTCHEGECSSCSLKTSLKCRCGAFTKEFECATINPSFIYLCEKRCNRRKDCGRHKCLNNCCINIEHRCDLICNKKLSCGLHNCQETCHMGNCPQCGNVSFEELRCHCGFSVTYPPIHCGTKPPECPKPCTRSHSCEHDVKHTCHSDETCPPCTSLTVKWCYGKHKQCGTVMCFLDGVSCGMLCNKTLPCGVHKCQLTCHPGPCLKPDAKCTQPCSIPRPNCGHPCGNPCHEGLCPETPCKAQVTLNCPCGRRSETSTCYDSAKSYRLISGTVLASKMQEIKDGQCVNLNDVLGKKSKNGRLQCNEECAVIERNKRLAVALQIQNPDLSCSPGPPNYSEFLKDEAKKNPAFVAGVYDKITELVQLAKSSKQKYRSHSFPPMNRDQRRVVHELAEFFGCETQSYDEEPKKNVVVTAYKTKCYLPFASIMTVVQRDMGIRKGPTPVLARDTKALTSTNVYSGAQGQKKKIDYFDFTE</sequence>
<dbReference type="Proteomes" id="UP000054359">
    <property type="component" value="Unassembled WGS sequence"/>
</dbReference>
<evidence type="ECO:0000256" key="11">
    <source>
        <dbReference type="SAM" id="MobiDB-lite"/>
    </source>
</evidence>